<dbReference type="InterPro" id="IPR004617">
    <property type="entry name" value="ApaH"/>
</dbReference>
<dbReference type="GO" id="GO:0008803">
    <property type="term" value="F:bis(5'-nucleosyl)-tetraphosphatase (symmetrical) activity"/>
    <property type="evidence" value="ECO:0007669"/>
    <property type="project" value="UniProtKB-EC"/>
</dbReference>
<comment type="catalytic activity">
    <reaction evidence="8">
        <text>P(1),P(4)-bis(5'-adenosyl) tetraphosphate + H2O = 2 ADP + 2 H(+)</text>
        <dbReference type="Rhea" id="RHEA:24252"/>
        <dbReference type="ChEBI" id="CHEBI:15377"/>
        <dbReference type="ChEBI" id="CHEBI:15378"/>
        <dbReference type="ChEBI" id="CHEBI:58141"/>
        <dbReference type="ChEBI" id="CHEBI:456216"/>
        <dbReference type="EC" id="3.6.1.41"/>
    </reaction>
</comment>
<evidence type="ECO:0000256" key="6">
    <source>
        <dbReference type="ARBA" id="ARBA00032248"/>
    </source>
</evidence>
<keyword evidence="4 10" id="KW-0378">Hydrolase</keyword>
<dbReference type="InterPro" id="IPR004843">
    <property type="entry name" value="Calcineurin-like_PHP"/>
</dbReference>
<dbReference type="EC" id="3.6.1.41" evidence="3"/>
<dbReference type="EMBL" id="JBHSBV010000006">
    <property type="protein sequence ID" value="MFC4202646.1"/>
    <property type="molecule type" value="Genomic_DNA"/>
</dbReference>
<name>A0ABV8P0C4_9BURK</name>
<dbReference type="InterPro" id="IPR029052">
    <property type="entry name" value="Metallo-depent_PP-like"/>
</dbReference>
<dbReference type="PIRSF" id="PIRSF000903">
    <property type="entry name" value="B5n-ttraPtase_sm"/>
    <property type="match status" value="1"/>
</dbReference>
<evidence type="ECO:0000313" key="11">
    <source>
        <dbReference type="Proteomes" id="UP001595848"/>
    </source>
</evidence>
<reference evidence="11" key="1">
    <citation type="journal article" date="2019" name="Int. J. Syst. Evol. Microbiol.">
        <title>The Global Catalogue of Microorganisms (GCM) 10K type strain sequencing project: providing services to taxonomists for standard genome sequencing and annotation.</title>
        <authorList>
            <consortium name="The Broad Institute Genomics Platform"/>
            <consortium name="The Broad Institute Genome Sequencing Center for Infectious Disease"/>
            <person name="Wu L."/>
            <person name="Ma J."/>
        </authorList>
    </citation>
    <scope>NUCLEOTIDE SEQUENCE [LARGE SCALE GENOMIC DNA]</scope>
    <source>
        <strain evidence="11">LMG 24813</strain>
    </source>
</reference>
<keyword evidence="11" id="KW-1185">Reference proteome</keyword>
<dbReference type="NCBIfam" id="TIGR00668">
    <property type="entry name" value="apaH"/>
    <property type="match status" value="1"/>
</dbReference>
<evidence type="ECO:0000256" key="7">
    <source>
        <dbReference type="ARBA" id="ARBA00033210"/>
    </source>
</evidence>
<organism evidence="10 11">
    <name type="scientific">Candidimonas humi</name>
    <dbReference type="NCBI Taxonomy" id="683355"/>
    <lineage>
        <taxon>Bacteria</taxon>
        <taxon>Pseudomonadati</taxon>
        <taxon>Pseudomonadota</taxon>
        <taxon>Betaproteobacteria</taxon>
        <taxon>Burkholderiales</taxon>
        <taxon>Alcaligenaceae</taxon>
        <taxon>Candidimonas</taxon>
    </lineage>
</organism>
<dbReference type="PANTHER" id="PTHR40942:SF4">
    <property type="entry name" value="CYTOCHROME C5"/>
    <property type="match status" value="1"/>
</dbReference>
<evidence type="ECO:0000313" key="10">
    <source>
        <dbReference type="EMBL" id="MFC4202646.1"/>
    </source>
</evidence>
<evidence type="ECO:0000256" key="1">
    <source>
        <dbReference type="ARBA" id="ARBA00003413"/>
    </source>
</evidence>
<comment type="similarity">
    <text evidence="2">Belongs to the Ap4A hydrolase family.</text>
</comment>
<dbReference type="Gene3D" id="3.60.21.10">
    <property type="match status" value="1"/>
</dbReference>
<dbReference type="RefSeq" id="WP_376810985.1">
    <property type="nucleotide sequence ID" value="NZ_JAHTBN010000004.1"/>
</dbReference>
<proteinExistence type="inferred from homology"/>
<evidence type="ECO:0000256" key="4">
    <source>
        <dbReference type="ARBA" id="ARBA00022801"/>
    </source>
</evidence>
<dbReference type="CDD" id="cd07422">
    <property type="entry name" value="MPP_ApaH"/>
    <property type="match status" value="1"/>
</dbReference>
<dbReference type="SUPFAM" id="SSF56300">
    <property type="entry name" value="Metallo-dependent phosphatases"/>
    <property type="match status" value="1"/>
</dbReference>
<evidence type="ECO:0000259" key="9">
    <source>
        <dbReference type="Pfam" id="PF00149"/>
    </source>
</evidence>
<feature type="domain" description="Calcineurin-like phosphoesterase" evidence="9">
    <location>
        <begin position="10"/>
        <end position="175"/>
    </location>
</feature>
<evidence type="ECO:0000256" key="5">
    <source>
        <dbReference type="ARBA" id="ARBA00031248"/>
    </source>
</evidence>
<evidence type="ECO:0000256" key="3">
    <source>
        <dbReference type="ARBA" id="ARBA00012506"/>
    </source>
</evidence>
<evidence type="ECO:0000256" key="2">
    <source>
        <dbReference type="ARBA" id="ARBA00005419"/>
    </source>
</evidence>
<comment type="caution">
    <text evidence="10">The sequence shown here is derived from an EMBL/GenBank/DDBJ whole genome shotgun (WGS) entry which is preliminary data.</text>
</comment>
<comment type="function">
    <text evidence="1">Hydrolyzes diadenosine 5',5'''-P1,P4-tetraphosphate to yield ADP.</text>
</comment>
<dbReference type="Pfam" id="PF00149">
    <property type="entry name" value="Metallophos"/>
    <property type="match status" value="1"/>
</dbReference>
<sequence length="282" mass="30816">MGAAAGRGDIWVIGDLQGCSAPLAQLLDHPEIAGDATARYWFAGDLVNRGPDSLAALRRVKSLGDRAVAVLGNHDLHLLAVAAGIRPAGKSDTLDDVLAAPDAAELIDWLRHRPLAHYEGHHLLVHAGVLPCWDVPQTLALAAEVEQALRGPDWRARLEKMYGNRPVQWKDDYHGGKRMRVIINALTRMRMCDAQGHMELSHKGPPTSEAGLVPWFDVPNRAIAAQDTVVFGHWSALGLLLRPDVICLDTGCVWGGKLSALRLRDRRLVQVSCTQYRKPASD</sequence>
<protein>
    <recommendedName>
        <fullName evidence="3">bis(5'-nucleosyl)-tetraphosphatase (symmetrical)</fullName>
        <ecNumber evidence="3">3.6.1.41</ecNumber>
    </recommendedName>
    <alternativeName>
        <fullName evidence="6">Ap4A hydrolase</fullName>
    </alternativeName>
    <alternativeName>
        <fullName evidence="5">Diadenosine 5',5'''-P1,P4-tetraphosphate pyrophosphohydrolase</fullName>
    </alternativeName>
    <alternativeName>
        <fullName evidence="7">Diadenosine tetraphosphatase</fullName>
    </alternativeName>
</protein>
<evidence type="ECO:0000256" key="8">
    <source>
        <dbReference type="ARBA" id="ARBA00049417"/>
    </source>
</evidence>
<accession>A0ABV8P0C4</accession>
<dbReference type="NCBIfam" id="NF001204">
    <property type="entry name" value="PRK00166.1"/>
    <property type="match status" value="1"/>
</dbReference>
<dbReference type="PANTHER" id="PTHR40942">
    <property type="match status" value="1"/>
</dbReference>
<dbReference type="Proteomes" id="UP001595848">
    <property type="component" value="Unassembled WGS sequence"/>
</dbReference>
<gene>
    <name evidence="10" type="ORF">ACFOY1_16965</name>
</gene>